<evidence type="ECO:0000256" key="2">
    <source>
        <dbReference type="ARBA" id="ARBA00022692"/>
    </source>
</evidence>
<reference evidence="7 8" key="2">
    <citation type="submission" date="2018-11" db="EMBL/GenBank/DDBJ databases">
        <authorList>
            <consortium name="Pathogen Informatics"/>
        </authorList>
    </citation>
    <scope>NUCLEOTIDE SEQUENCE [LARGE SCALE GENOMIC DNA]</scope>
</reference>
<keyword evidence="3 5" id="KW-1133">Transmembrane helix</keyword>
<feature type="domain" description="Bicarbonate transporter-like transmembrane" evidence="6">
    <location>
        <begin position="23"/>
        <end position="145"/>
    </location>
</feature>
<feature type="domain" description="Bicarbonate transporter-like transmembrane" evidence="6">
    <location>
        <begin position="156"/>
        <end position="343"/>
    </location>
</feature>
<evidence type="ECO:0000259" key="6">
    <source>
        <dbReference type="Pfam" id="PF00955"/>
    </source>
</evidence>
<keyword evidence="2 5" id="KW-0812">Transmembrane</keyword>
<comment type="subcellular location">
    <subcellularLocation>
        <location evidence="1">Membrane</location>
        <topology evidence="1">Multi-pass membrane protein</topology>
    </subcellularLocation>
</comment>
<evidence type="ECO:0000256" key="3">
    <source>
        <dbReference type="ARBA" id="ARBA00022989"/>
    </source>
</evidence>
<dbReference type="Pfam" id="PF00955">
    <property type="entry name" value="HCO3_cotransp"/>
    <property type="match status" value="2"/>
</dbReference>
<feature type="transmembrane region" description="Helical" evidence="5">
    <location>
        <begin position="300"/>
        <end position="318"/>
    </location>
</feature>
<dbReference type="OrthoDB" id="6277211at2759"/>
<evidence type="ECO:0000256" key="5">
    <source>
        <dbReference type="SAM" id="Phobius"/>
    </source>
</evidence>
<feature type="transmembrane region" description="Helical" evidence="5">
    <location>
        <begin position="26"/>
        <end position="47"/>
    </location>
</feature>
<evidence type="ECO:0000313" key="8">
    <source>
        <dbReference type="Proteomes" id="UP000274429"/>
    </source>
</evidence>
<dbReference type="AlphaFoldDB" id="A0A0R3WSP2"/>
<protein>
    <submittedName>
        <fullName evidence="9">HCO3_cotransp domain-containing protein</fullName>
    </submittedName>
</protein>
<feature type="transmembrane region" description="Helical" evidence="5">
    <location>
        <begin position="256"/>
        <end position="279"/>
    </location>
</feature>
<evidence type="ECO:0000256" key="4">
    <source>
        <dbReference type="ARBA" id="ARBA00023136"/>
    </source>
</evidence>
<dbReference type="InterPro" id="IPR003020">
    <property type="entry name" value="HCO3_transpt_euk"/>
</dbReference>
<keyword evidence="8" id="KW-1185">Reference proteome</keyword>
<evidence type="ECO:0000256" key="1">
    <source>
        <dbReference type="ARBA" id="ARBA00004141"/>
    </source>
</evidence>
<name>A0A0R3WSP2_HYDTA</name>
<feature type="transmembrane region" description="Helical" evidence="5">
    <location>
        <begin position="164"/>
        <end position="182"/>
    </location>
</feature>
<feature type="transmembrane region" description="Helical" evidence="5">
    <location>
        <begin position="114"/>
        <end position="135"/>
    </location>
</feature>
<dbReference type="GO" id="GO:0005886">
    <property type="term" value="C:plasma membrane"/>
    <property type="evidence" value="ECO:0007669"/>
    <property type="project" value="TreeGrafter"/>
</dbReference>
<feature type="transmembrane region" description="Helical" evidence="5">
    <location>
        <begin position="59"/>
        <end position="80"/>
    </location>
</feature>
<gene>
    <name evidence="7" type="ORF">TTAC_LOCUS3768</name>
</gene>
<evidence type="ECO:0000313" key="9">
    <source>
        <dbReference type="WBParaSite" id="TTAC_0000378201-mRNA-1"/>
    </source>
</evidence>
<dbReference type="InterPro" id="IPR011531">
    <property type="entry name" value="HCO3_transpt-like_TM_dom"/>
</dbReference>
<dbReference type="STRING" id="6205.A0A0R3WSP2"/>
<reference evidence="9" key="1">
    <citation type="submission" date="2017-02" db="UniProtKB">
        <authorList>
            <consortium name="WormBaseParasite"/>
        </authorList>
    </citation>
    <scope>IDENTIFICATION</scope>
</reference>
<dbReference type="EMBL" id="UYWX01003013">
    <property type="protein sequence ID" value="VDM23326.1"/>
    <property type="molecule type" value="Genomic_DNA"/>
</dbReference>
<dbReference type="WBParaSite" id="TTAC_0000378201-mRNA-1">
    <property type="protein sequence ID" value="TTAC_0000378201-mRNA-1"/>
    <property type="gene ID" value="TTAC_0000378201"/>
</dbReference>
<evidence type="ECO:0000313" key="7">
    <source>
        <dbReference type="EMBL" id="VDM23326.1"/>
    </source>
</evidence>
<accession>A0A0R3WSP2</accession>
<dbReference type="PANTHER" id="PTHR11453:SF127">
    <property type="entry name" value="SOLUTE CARRIER FAMILY 4 MEMBER 11"/>
    <property type="match status" value="1"/>
</dbReference>
<dbReference type="GO" id="GO:0005452">
    <property type="term" value="F:solute:inorganic anion antiporter activity"/>
    <property type="evidence" value="ECO:0007669"/>
    <property type="project" value="InterPro"/>
</dbReference>
<feature type="transmembrane region" description="Helical" evidence="5">
    <location>
        <begin position="86"/>
        <end position="107"/>
    </location>
</feature>
<dbReference type="Proteomes" id="UP000274429">
    <property type="component" value="Unassembled WGS sequence"/>
</dbReference>
<sequence length="346" mass="38414">MHSSSAKMRLLALECRPEFNEVHKAYTISLNIVATGVFTILYSLFAGQPLGSIGLSGPGFYLETVIALFASLLGLDYWVYRFWAGIYMIAWGIILIGMNLSSMVLYARRSLEEIFSAFISLFLIIKSILFLFRAIPGTVYNATDHTDIVQMNEALSSSQIASKAALQLFLALTMLVFSLLINKLKRGHLFRRTFRYWIGAFNVPLGILFVTVLTYIFFSTYPIIKLGVPPASEADPKAWINLVQFSELTTIGNYPALVHVTALIVGFFYCLLVFTEIALNSVTALKPKAKKPSPFVMDHVLTNVIFPLISCILGWPFMSGVPVRTIANTMALVKVDPHPPPGKPAE</sequence>
<dbReference type="PANTHER" id="PTHR11453">
    <property type="entry name" value="ANION EXCHANGE PROTEIN"/>
    <property type="match status" value="1"/>
</dbReference>
<dbReference type="GO" id="GO:0050801">
    <property type="term" value="P:monoatomic ion homeostasis"/>
    <property type="evidence" value="ECO:0007669"/>
    <property type="project" value="TreeGrafter"/>
</dbReference>
<organism evidence="9">
    <name type="scientific">Hydatigena taeniaeformis</name>
    <name type="common">Feline tapeworm</name>
    <name type="synonym">Taenia taeniaeformis</name>
    <dbReference type="NCBI Taxonomy" id="6205"/>
    <lineage>
        <taxon>Eukaryota</taxon>
        <taxon>Metazoa</taxon>
        <taxon>Spiralia</taxon>
        <taxon>Lophotrochozoa</taxon>
        <taxon>Platyhelminthes</taxon>
        <taxon>Cestoda</taxon>
        <taxon>Eucestoda</taxon>
        <taxon>Cyclophyllidea</taxon>
        <taxon>Taeniidae</taxon>
        <taxon>Hydatigera</taxon>
    </lineage>
</organism>
<keyword evidence="4 5" id="KW-0472">Membrane</keyword>
<proteinExistence type="predicted"/>
<feature type="transmembrane region" description="Helical" evidence="5">
    <location>
        <begin position="194"/>
        <end position="218"/>
    </location>
</feature>
<dbReference type="GO" id="GO:0006820">
    <property type="term" value="P:monoatomic anion transport"/>
    <property type="evidence" value="ECO:0007669"/>
    <property type="project" value="InterPro"/>
</dbReference>